<accession>A0A318S2S6</accession>
<comment type="caution">
    <text evidence="2">The sequence shown here is derived from an EMBL/GenBank/DDBJ whole genome shotgun (WGS) entry which is preliminary data.</text>
</comment>
<dbReference type="EMBL" id="QJSX01000012">
    <property type="protein sequence ID" value="PYE52752.1"/>
    <property type="molecule type" value="Genomic_DNA"/>
</dbReference>
<reference evidence="2 3" key="1">
    <citation type="submission" date="2018-06" db="EMBL/GenBank/DDBJ databases">
        <title>Genomic Encyclopedia of Type Strains, Phase IV (KMG-IV): sequencing the most valuable type-strain genomes for metagenomic binning, comparative biology and taxonomic classification.</title>
        <authorList>
            <person name="Goeker M."/>
        </authorList>
    </citation>
    <scope>NUCLEOTIDE SEQUENCE [LARGE SCALE GENOMIC DNA]</scope>
    <source>
        <strain evidence="2 3">DSM 18048</strain>
    </source>
</reference>
<feature type="transmembrane region" description="Helical" evidence="1">
    <location>
        <begin position="70"/>
        <end position="89"/>
    </location>
</feature>
<feature type="transmembrane region" description="Helical" evidence="1">
    <location>
        <begin position="101"/>
        <end position="120"/>
    </location>
</feature>
<protein>
    <submittedName>
        <fullName evidence="2">Uncharacterized protein</fullName>
    </submittedName>
</protein>
<feature type="transmembrane region" description="Helical" evidence="1">
    <location>
        <begin position="45"/>
        <end position="64"/>
    </location>
</feature>
<dbReference type="Proteomes" id="UP000248326">
    <property type="component" value="Unassembled WGS sequence"/>
</dbReference>
<keyword evidence="1" id="KW-1133">Transmembrane helix</keyword>
<sequence length="121" mass="13497">MLGGRREAAHEYTEGDLRFESARRLASTPPSSRSGILQNVNARNATLWAVPLCYVTAALLAFAHPSLRPLWWLQALLVFMVVVSWFDFLRDRRSELLPSHASTNLLAALLVVVMLALQVVP</sequence>
<keyword evidence="3" id="KW-1185">Reference proteome</keyword>
<evidence type="ECO:0000313" key="2">
    <source>
        <dbReference type="EMBL" id="PYE52752.1"/>
    </source>
</evidence>
<keyword evidence="1" id="KW-0472">Membrane</keyword>
<dbReference type="AlphaFoldDB" id="A0A318S2S6"/>
<evidence type="ECO:0000256" key="1">
    <source>
        <dbReference type="SAM" id="Phobius"/>
    </source>
</evidence>
<keyword evidence="1" id="KW-0812">Transmembrane</keyword>
<organism evidence="2 3">
    <name type="scientific">Deinococcus yavapaiensis KR-236</name>
    <dbReference type="NCBI Taxonomy" id="694435"/>
    <lineage>
        <taxon>Bacteria</taxon>
        <taxon>Thermotogati</taxon>
        <taxon>Deinococcota</taxon>
        <taxon>Deinococci</taxon>
        <taxon>Deinococcales</taxon>
        <taxon>Deinococcaceae</taxon>
        <taxon>Deinococcus</taxon>
    </lineage>
</organism>
<proteinExistence type="predicted"/>
<evidence type="ECO:0000313" key="3">
    <source>
        <dbReference type="Proteomes" id="UP000248326"/>
    </source>
</evidence>
<gene>
    <name evidence="2" type="ORF">DES52_11273</name>
</gene>
<name>A0A318S2S6_9DEIO</name>